<feature type="non-terminal residue" evidence="10">
    <location>
        <position position="267"/>
    </location>
</feature>
<protein>
    <recommendedName>
        <fullName evidence="2">RBR-type E3 ubiquitin transferase</fullName>
        <ecNumber evidence="2">2.3.2.31</ecNumber>
    </recommendedName>
</protein>
<comment type="catalytic activity">
    <reaction evidence="1">
        <text>[E2 ubiquitin-conjugating enzyme]-S-ubiquitinyl-L-cysteine + [acceptor protein]-L-lysine = [E2 ubiquitin-conjugating enzyme]-L-cysteine + [acceptor protein]-N(6)-ubiquitinyl-L-lysine.</text>
        <dbReference type="EC" id="2.3.2.31"/>
    </reaction>
</comment>
<sequence>MDLAPLEADEEDYPDCMLCGGDKVSEKTICPTHKICEPCVIALFELAERSEISYPPRCCIPLDIANHLDLLDPELVEKYKKKEVEYKTPHQKRRYCANPRCSAFLPPGTYAEDEKNARNKEEIASSRPTVPVTCASCGFLTCITCKALFADHAPSSARSLETTHRGHRCTHPSLNFQPNLAYSPLNRCKACPSCSTFVWLSDGCNHIACEVCEHEWCFICLSPHASGCDCPQYNDPEYDYWGRDWRGLHRDTGRDRDGYDVFGYDVR</sequence>
<evidence type="ECO:0000313" key="10">
    <source>
        <dbReference type="EMBL" id="KAF1992422.1"/>
    </source>
</evidence>
<feature type="domain" description="RING-type" evidence="9">
    <location>
        <begin position="12"/>
        <end position="244"/>
    </location>
</feature>
<name>A0A6G1HHB4_9PEZI</name>
<dbReference type="InterPro" id="IPR044066">
    <property type="entry name" value="TRIAD_supradom"/>
</dbReference>
<dbReference type="Gene3D" id="1.20.120.1750">
    <property type="match status" value="1"/>
</dbReference>
<evidence type="ECO:0000256" key="8">
    <source>
        <dbReference type="ARBA" id="ARBA00022833"/>
    </source>
</evidence>
<dbReference type="AlphaFoldDB" id="A0A6G1HHB4"/>
<evidence type="ECO:0000256" key="1">
    <source>
        <dbReference type="ARBA" id="ARBA00001798"/>
    </source>
</evidence>
<gene>
    <name evidence="10" type="ORF">K402DRAFT_321300</name>
</gene>
<dbReference type="CDD" id="cd20336">
    <property type="entry name" value="Rcat_RBR"/>
    <property type="match status" value="1"/>
</dbReference>
<keyword evidence="5" id="KW-0677">Repeat</keyword>
<evidence type="ECO:0000259" key="9">
    <source>
        <dbReference type="PROSITE" id="PS51873"/>
    </source>
</evidence>
<dbReference type="Pfam" id="PF01485">
    <property type="entry name" value="IBR"/>
    <property type="match status" value="1"/>
</dbReference>
<evidence type="ECO:0000256" key="6">
    <source>
        <dbReference type="ARBA" id="ARBA00022771"/>
    </source>
</evidence>
<dbReference type="PROSITE" id="PS51873">
    <property type="entry name" value="TRIAD"/>
    <property type="match status" value="1"/>
</dbReference>
<proteinExistence type="predicted"/>
<keyword evidence="8" id="KW-0862">Zinc</keyword>
<dbReference type="EC" id="2.3.2.31" evidence="2"/>
<dbReference type="InterPro" id="IPR031127">
    <property type="entry name" value="E3_UB_ligase_RBR"/>
</dbReference>
<dbReference type="InterPro" id="IPR002867">
    <property type="entry name" value="IBR_dom"/>
</dbReference>
<dbReference type="Proteomes" id="UP000800041">
    <property type="component" value="Unassembled WGS sequence"/>
</dbReference>
<evidence type="ECO:0000256" key="3">
    <source>
        <dbReference type="ARBA" id="ARBA00022679"/>
    </source>
</evidence>
<dbReference type="OrthoDB" id="9977870at2759"/>
<dbReference type="GO" id="GO:0061630">
    <property type="term" value="F:ubiquitin protein ligase activity"/>
    <property type="evidence" value="ECO:0007669"/>
    <property type="project" value="UniProtKB-EC"/>
</dbReference>
<accession>A0A6G1HHB4</accession>
<evidence type="ECO:0000313" key="11">
    <source>
        <dbReference type="Proteomes" id="UP000800041"/>
    </source>
</evidence>
<dbReference type="GO" id="GO:0016567">
    <property type="term" value="P:protein ubiquitination"/>
    <property type="evidence" value="ECO:0007669"/>
    <property type="project" value="InterPro"/>
</dbReference>
<dbReference type="Pfam" id="PF22191">
    <property type="entry name" value="IBR_1"/>
    <property type="match status" value="1"/>
</dbReference>
<dbReference type="EMBL" id="ML977137">
    <property type="protein sequence ID" value="KAF1992422.1"/>
    <property type="molecule type" value="Genomic_DNA"/>
</dbReference>
<keyword evidence="4" id="KW-0479">Metal-binding</keyword>
<evidence type="ECO:0000256" key="4">
    <source>
        <dbReference type="ARBA" id="ARBA00022723"/>
    </source>
</evidence>
<reference evidence="10" key="1">
    <citation type="journal article" date="2020" name="Stud. Mycol.">
        <title>101 Dothideomycetes genomes: a test case for predicting lifestyles and emergence of pathogens.</title>
        <authorList>
            <person name="Haridas S."/>
            <person name="Albert R."/>
            <person name="Binder M."/>
            <person name="Bloem J."/>
            <person name="Labutti K."/>
            <person name="Salamov A."/>
            <person name="Andreopoulos B."/>
            <person name="Baker S."/>
            <person name="Barry K."/>
            <person name="Bills G."/>
            <person name="Bluhm B."/>
            <person name="Cannon C."/>
            <person name="Castanera R."/>
            <person name="Culley D."/>
            <person name="Daum C."/>
            <person name="Ezra D."/>
            <person name="Gonzalez J."/>
            <person name="Henrissat B."/>
            <person name="Kuo A."/>
            <person name="Liang C."/>
            <person name="Lipzen A."/>
            <person name="Lutzoni F."/>
            <person name="Magnuson J."/>
            <person name="Mondo S."/>
            <person name="Nolan M."/>
            <person name="Ohm R."/>
            <person name="Pangilinan J."/>
            <person name="Park H.-J."/>
            <person name="Ramirez L."/>
            <person name="Alfaro M."/>
            <person name="Sun H."/>
            <person name="Tritt A."/>
            <person name="Yoshinaga Y."/>
            <person name="Zwiers L.-H."/>
            <person name="Turgeon B."/>
            <person name="Goodwin S."/>
            <person name="Spatafora J."/>
            <person name="Crous P."/>
            <person name="Grigoriev I."/>
        </authorList>
    </citation>
    <scope>NUCLEOTIDE SEQUENCE</scope>
    <source>
        <strain evidence="10">CBS 113979</strain>
    </source>
</reference>
<keyword evidence="11" id="KW-1185">Reference proteome</keyword>
<organism evidence="10 11">
    <name type="scientific">Aulographum hederae CBS 113979</name>
    <dbReference type="NCBI Taxonomy" id="1176131"/>
    <lineage>
        <taxon>Eukaryota</taxon>
        <taxon>Fungi</taxon>
        <taxon>Dikarya</taxon>
        <taxon>Ascomycota</taxon>
        <taxon>Pezizomycotina</taxon>
        <taxon>Dothideomycetes</taxon>
        <taxon>Pleosporomycetidae</taxon>
        <taxon>Aulographales</taxon>
        <taxon>Aulographaceae</taxon>
    </lineage>
</organism>
<evidence type="ECO:0000256" key="7">
    <source>
        <dbReference type="ARBA" id="ARBA00022786"/>
    </source>
</evidence>
<keyword evidence="6" id="KW-0863">Zinc-finger</keyword>
<dbReference type="GO" id="GO:0008270">
    <property type="term" value="F:zinc ion binding"/>
    <property type="evidence" value="ECO:0007669"/>
    <property type="project" value="UniProtKB-KW"/>
</dbReference>
<dbReference type="SUPFAM" id="SSF57850">
    <property type="entry name" value="RING/U-box"/>
    <property type="match status" value="1"/>
</dbReference>
<evidence type="ECO:0000256" key="2">
    <source>
        <dbReference type="ARBA" id="ARBA00012251"/>
    </source>
</evidence>
<dbReference type="PANTHER" id="PTHR11685">
    <property type="entry name" value="RBR FAMILY RING FINGER AND IBR DOMAIN-CONTAINING"/>
    <property type="match status" value="1"/>
</dbReference>
<keyword evidence="3" id="KW-0808">Transferase</keyword>
<keyword evidence="7" id="KW-0833">Ubl conjugation pathway</keyword>
<evidence type="ECO:0000256" key="5">
    <source>
        <dbReference type="ARBA" id="ARBA00022737"/>
    </source>
</evidence>